<dbReference type="InterPro" id="IPR003593">
    <property type="entry name" value="AAA+_ATPase"/>
</dbReference>
<dbReference type="PROSITE" id="PS50929">
    <property type="entry name" value="ABC_TM1F"/>
    <property type="match status" value="1"/>
</dbReference>
<dbReference type="GO" id="GO:0005524">
    <property type="term" value="F:ATP binding"/>
    <property type="evidence" value="ECO:0007669"/>
    <property type="project" value="UniProtKB-KW"/>
</dbReference>
<evidence type="ECO:0000256" key="4">
    <source>
        <dbReference type="ARBA" id="ARBA00022840"/>
    </source>
</evidence>
<evidence type="ECO:0000313" key="10">
    <source>
        <dbReference type="EMBL" id="AHI23950.1"/>
    </source>
</evidence>
<dbReference type="RefSeq" id="WP_025253922.1">
    <property type="nucleotide sequence ID" value="NZ_CP004353.1"/>
</dbReference>
<dbReference type="GO" id="GO:0140359">
    <property type="term" value="F:ABC-type transporter activity"/>
    <property type="evidence" value="ECO:0007669"/>
    <property type="project" value="InterPro"/>
</dbReference>
<keyword evidence="2 7" id="KW-0812">Transmembrane</keyword>
<feature type="transmembrane region" description="Helical" evidence="7">
    <location>
        <begin position="163"/>
        <end position="182"/>
    </location>
</feature>
<dbReference type="InterPro" id="IPR039421">
    <property type="entry name" value="Type_1_exporter"/>
</dbReference>
<dbReference type="GO" id="GO:0016887">
    <property type="term" value="F:ATP hydrolysis activity"/>
    <property type="evidence" value="ECO:0007669"/>
    <property type="project" value="InterPro"/>
</dbReference>
<evidence type="ECO:0000256" key="5">
    <source>
        <dbReference type="ARBA" id="ARBA00022989"/>
    </source>
</evidence>
<accession>W5Y529</accession>
<dbReference type="AlphaFoldDB" id="W5Y529"/>
<dbReference type="HOGENOM" id="CLU_000604_84_9_11"/>
<evidence type="ECO:0000256" key="1">
    <source>
        <dbReference type="ARBA" id="ARBA00004651"/>
    </source>
</evidence>
<dbReference type="SUPFAM" id="SSF90123">
    <property type="entry name" value="ABC transporter transmembrane region"/>
    <property type="match status" value="1"/>
</dbReference>
<dbReference type="PATRIC" id="fig|1224164.3.peg.2598"/>
<dbReference type="Gene3D" id="1.20.1560.10">
    <property type="entry name" value="ABC transporter type 1, transmembrane domain"/>
    <property type="match status" value="1"/>
</dbReference>
<dbReference type="EMBL" id="CP004353">
    <property type="protein sequence ID" value="AHI23950.1"/>
    <property type="molecule type" value="Genomic_DNA"/>
</dbReference>
<feature type="transmembrane region" description="Helical" evidence="7">
    <location>
        <begin position="61"/>
        <end position="79"/>
    </location>
</feature>
<feature type="domain" description="ABC transmembrane type-1" evidence="9">
    <location>
        <begin position="22"/>
        <end position="304"/>
    </location>
</feature>
<keyword evidence="6 7" id="KW-0472">Membrane</keyword>
<proteinExistence type="predicted"/>
<dbReference type="Proteomes" id="UP000019222">
    <property type="component" value="Chromosome"/>
</dbReference>
<dbReference type="InterPro" id="IPR011527">
    <property type="entry name" value="ABC1_TM_dom"/>
</dbReference>
<protein>
    <submittedName>
        <fullName evidence="10">ATP-binding/permease protein cydD</fullName>
    </submittedName>
</protein>
<feature type="domain" description="ABC transporter" evidence="8">
    <location>
        <begin position="332"/>
        <end position="515"/>
    </location>
</feature>
<feature type="transmembrane region" description="Helical" evidence="7">
    <location>
        <begin position="238"/>
        <end position="266"/>
    </location>
</feature>
<keyword evidence="11" id="KW-1185">Reference proteome</keyword>
<dbReference type="Pfam" id="PF00664">
    <property type="entry name" value="ABC_membrane"/>
    <property type="match status" value="1"/>
</dbReference>
<keyword evidence="5 7" id="KW-1133">Transmembrane helix</keyword>
<keyword evidence="3" id="KW-0547">Nucleotide-binding</keyword>
<evidence type="ECO:0000256" key="6">
    <source>
        <dbReference type="ARBA" id="ARBA00023136"/>
    </source>
</evidence>
<evidence type="ECO:0000256" key="2">
    <source>
        <dbReference type="ARBA" id="ARBA00022692"/>
    </source>
</evidence>
<dbReference type="PANTHER" id="PTHR24221">
    <property type="entry name" value="ATP-BINDING CASSETTE SUB-FAMILY B"/>
    <property type="match status" value="1"/>
</dbReference>
<evidence type="ECO:0000313" key="11">
    <source>
        <dbReference type="Proteomes" id="UP000019222"/>
    </source>
</evidence>
<dbReference type="KEGG" id="cvt:B843_12870"/>
<dbReference type="PROSITE" id="PS50893">
    <property type="entry name" value="ABC_TRANSPORTER_2"/>
    <property type="match status" value="1"/>
</dbReference>
<dbReference type="InterPro" id="IPR036640">
    <property type="entry name" value="ABC1_TM_sf"/>
</dbReference>
<dbReference type="PANTHER" id="PTHR24221:SF590">
    <property type="entry name" value="COMPONENT LINKED WITH THE ASSEMBLY OF CYTOCHROME' TRANSPORT TRANSMEMBRANE ATP-BINDING PROTEIN ABC TRANSPORTER CYDD-RELATED"/>
    <property type="match status" value="1"/>
</dbReference>
<comment type="subcellular location">
    <subcellularLocation>
        <location evidence="1">Cell membrane</location>
        <topology evidence="1">Multi-pass membrane protein</topology>
    </subcellularLocation>
</comment>
<name>W5Y529_9CORY</name>
<dbReference type="CDD" id="cd18584">
    <property type="entry name" value="ABC_6TM_AarD_CydD"/>
    <property type="match status" value="1"/>
</dbReference>
<gene>
    <name evidence="10" type="ORF">B843_12870</name>
</gene>
<dbReference type="SUPFAM" id="SSF52540">
    <property type="entry name" value="P-loop containing nucleoside triphosphate hydrolases"/>
    <property type="match status" value="1"/>
</dbReference>
<keyword evidence="4 10" id="KW-0067">ATP-binding</keyword>
<dbReference type="STRING" id="1224164.B843_12870"/>
<dbReference type="Gene3D" id="3.40.50.300">
    <property type="entry name" value="P-loop containing nucleotide triphosphate hydrolases"/>
    <property type="match status" value="1"/>
</dbReference>
<dbReference type="SMART" id="SM00382">
    <property type="entry name" value="AAA"/>
    <property type="match status" value="1"/>
</dbReference>
<evidence type="ECO:0000259" key="8">
    <source>
        <dbReference type="PROSITE" id="PS50893"/>
    </source>
</evidence>
<evidence type="ECO:0000256" key="7">
    <source>
        <dbReference type="SAM" id="Phobius"/>
    </source>
</evidence>
<evidence type="ECO:0000259" key="9">
    <source>
        <dbReference type="PROSITE" id="PS50929"/>
    </source>
</evidence>
<dbReference type="Pfam" id="PF00005">
    <property type="entry name" value="ABC_tran"/>
    <property type="match status" value="1"/>
</dbReference>
<dbReference type="InterPro" id="IPR027417">
    <property type="entry name" value="P-loop_NTPase"/>
</dbReference>
<dbReference type="GO" id="GO:0005886">
    <property type="term" value="C:plasma membrane"/>
    <property type="evidence" value="ECO:0007669"/>
    <property type="project" value="UniProtKB-SubCell"/>
</dbReference>
<organism evidence="10 11">
    <name type="scientific">Corynebacterium vitaeruminis DSM 20294</name>
    <dbReference type="NCBI Taxonomy" id="1224164"/>
    <lineage>
        <taxon>Bacteria</taxon>
        <taxon>Bacillati</taxon>
        <taxon>Actinomycetota</taxon>
        <taxon>Actinomycetes</taxon>
        <taxon>Mycobacteriales</taxon>
        <taxon>Corynebacteriaceae</taxon>
        <taxon>Corynebacterium</taxon>
    </lineage>
</organism>
<reference evidence="10 11" key="1">
    <citation type="submission" date="2013-02" db="EMBL/GenBank/DDBJ databases">
        <title>The complete genome sequence of Corynebacterium vitaeruminis DSM 20294.</title>
        <authorList>
            <person name="Ruckert C."/>
            <person name="Albersmeier A."/>
            <person name="Kalinowski J."/>
        </authorList>
    </citation>
    <scope>NUCLEOTIDE SEQUENCE [LARGE SCALE GENOMIC DNA]</scope>
    <source>
        <strain evidence="11">ATCC 10234</strain>
    </source>
</reference>
<dbReference type="eggNOG" id="COG4988">
    <property type="taxonomic scope" value="Bacteria"/>
</dbReference>
<dbReference type="InterPro" id="IPR003439">
    <property type="entry name" value="ABC_transporter-like_ATP-bd"/>
</dbReference>
<feature type="transmembrane region" description="Helical" evidence="7">
    <location>
        <begin position="136"/>
        <end position="157"/>
    </location>
</feature>
<evidence type="ECO:0000256" key="3">
    <source>
        <dbReference type="ARBA" id="ARBA00022741"/>
    </source>
</evidence>
<sequence length="515" mass="53990">MSSGPIDVRLLRVSPAAAKYVLGTGIAQAADTSLIVLRGFLLGGLAAGAITEFPMFHVKPWVIAGLVAVVCAQAAVSWLRTVWASKSAGNAIHQLRKAAMRALARRDPREVSADSARWTLTLGRELEGLRPYLAEYVPALVAVCLSTPTALAVIFYLDRPAGWLALCTVPLIPLFMVLIGRLTRGHTEARLRVASALQHRLADILGGATTLRRYGREEAPRRELEQAGRRHATTTMGVLRLAFLSSFALELLATLSVALVAVSVGLRLVTGSIELRPALIVLIIVPEVYAPLRAVGASFHAAADGMAAASAAVELCSAPGAVGGYRSLGTEVRCERLTVHGREGDTPRGLTFEAAPGTITVLRGANGSGKSTALLAIAGLLPDDSVEGQVTAPGDLAYLPAAPAYVKGTVGDNARLMGSPWEGTRAAMGQLGLEESEADPFELSTGQAHRVAIARTLAHPHASTLLLDEPSAHLSPEILPALCALLRRLAGEGACVVVASHDPRLASIADQVIEL</sequence>